<keyword evidence="1" id="KW-0472">Membrane</keyword>
<evidence type="ECO:0000313" key="3">
    <source>
        <dbReference type="Proteomes" id="UP000242664"/>
    </source>
</evidence>
<evidence type="ECO:0000313" key="2">
    <source>
        <dbReference type="EMBL" id="EDN56027.1"/>
    </source>
</evidence>
<organism evidence="2 3">
    <name type="scientific">Vibrio antiquarius (strain Ex25)</name>
    <dbReference type="NCBI Taxonomy" id="150340"/>
    <lineage>
        <taxon>Bacteria</taxon>
        <taxon>Pseudomonadati</taxon>
        <taxon>Pseudomonadota</taxon>
        <taxon>Gammaproteobacteria</taxon>
        <taxon>Vibrionales</taxon>
        <taxon>Vibrionaceae</taxon>
        <taxon>Vibrio</taxon>
        <taxon>Vibrio diabolicus subgroup</taxon>
    </lineage>
</organism>
<name>A0ABM9WRM5_VIBAE</name>
<reference evidence="3" key="1">
    <citation type="submission" date="2006-10" db="EMBL/GenBank/DDBJ databases">
        <authorList>
            <person name="Heidelberg J."/>
            <person name="Sebastian Y."/>
        </authorList>
    </citation>
    <scope>NUCLEOTIDE SEQUENCE [LARGE SCALE GENOMIC DNA]</scope>
    <source>
        <strain evidence="3">EX25</strain>
    </source>
</reference>
<evidence type="ECO:0000256" key="1">
    <source>
        <dbReference type="SAM" id="Phobius"/>
    </source>
</evidence>
<feature type="transmembrane region" description="Helical" evidence="1">
    <location>
        <begin position="6"/>
        <end position="28"/>
    </location>
</feature>
<proteinExistence type="predicted"/>
<gene>
    <name evidence="2" type="ORF">VEx25_1656</name>
</gene>
<dbReference type="Proteomes" id="UP000242664">
    <property type="component" value="Unassembled WGS sequence"/>
</dbReference>
<sequence>MVALTIASVCSTLTLLKKTTLLLVVASLKPSKKRKSLTLANR</sequence>
<accession>A0ABM9WRM5</accession>
<keyword evidence="1" id="KW-1133">Transmembrane helix</keyword>
<keyword evidence="1" id="KW-0812">Transmembrane</keyword>
<keyword evidence="3" id="KW-1185">Reference proteome</keyword>
<protein>
    <submittedName>
        <fullName evidence="2">Uncharacterized protein</fullName>
    </submittedName>
</protein>
<dbReference type="EMBL" id="DS267853">
    <property type="protein sequence ID" value="EDN56027.1"/>
    <property type="molecule type" value="Genomic_DNA"/>
</dbReference>